<protein>
    <recommendedName>
        <fullName evidence="6">Copper transport protein</fullName>
    </recommendedName>
</protein>
<dbReference type="GO" id="GO:0016020">
    <property type="term" value="C:membrane"/>
    <property type="evidence" value="ECO:0007669"/>
    <property type="project" value="UniProtKB-SubCell"/>
</dbReference>
<keyword evidence="5 6" id="KW-0472">Membrane</keyword>
<evidence type="ECO:0000313" key="8">
    <source>
        <dbReference type="Proteomes" id="UP000398389"/>
    </source>
</evidence>
<evidence type="ECO:0000256" key="1">
    <source>
        <dbReference type="ARBA" id="ARBA00004141"/>
    </source>
</evidence>
<gene>
    <name evidence="7" type="ORF">SAPINGB_P006337</name>
</gene>
<organism evidence="7 8">
    <name type="scientific">Magnusiomyces paraingens</name>
    <dbReference type="NCBI Taxonomy" id="2606893"/>
    <lineage>
        <taxon>Eukaryota</taxon>
        <taxon>Fungi</taxon>
        <taxon>Dikarya</taxon>
        <taxon>Ascomycota</taxon>
        <taxon>Saccharomycotina</taxon>
        <taxon>Dipodascomycetes</taxon>
        <taxon>Dipodascales</taxon>
        <taxon>Dipodascaceae</taxon>
        <taxon>Magnusiomyces</taxon>
    </lineage>
</organism>
<dbReference type="GO" id="GO:0005375">
    <property type="term" value="F:copper ion transmembrane transporter activity"/>
    <property type="evidence" value="ECO:0007669"/>
    <property type="project" value="UniProtKB-UniRule"/>
</dbReference>
<comment type="subcellular location">
    <subcellularLocation>
        <location evidence="1 6">Membrane</location>
        <topology evidence="1 6">Multi-pass membrane protein</topology>
    </subcellularLocation>
</comment>
<evidence type="ECO:0000256" key="2">
    <source>
        <dbReference type="ARBA" id="ARBA00006921"/>
    </source>
</evidence>
<dbReference type="RefSeq" id="XP_031856939.1">
    <property type="nucleotide sequence ID" value="XM_032001048.1"/>
</dbReference>
<keyword evidence="3 6" id="KW-0812">Transmembrane</keyword>
<dbReference type="AlphaFoldDB" id="A0A5E8C4F3"/>
<keyword evidence="8" id="KW-1185">Reference proteome</keyword>
<accession>A0A5E8C4F3</accession>
<proteinExistence type="inferred from homology"/>
<dbReference type="GeneID" id="43585148"/>
<keyword evidence="6" id="KW-0186">Copper</keyword>
<feature type="transmembrane region" description="Helical" evidence="6">
    <location>
        <begin position="43"/>
        <end position="60"/>
    </location>
</feature>
<comment type="similarity">
    <text evidence="2 6">Belongs to the copper transporter (Ctr) (TC 1.A.56) family. SLC31A subfamily.</text>
</comment>
<dbReference type="PANTHER" id="PTHR12483:SF73">
    <property type="entry name" value="COPPER TRANSPORT PROTEIN CTR3"/>
    <property type="match status" value="1"/>
</dbReference>
<evidence type="ECO:0000256" key="5">
    <source>
        <dbReference type="ARBA" id="ARBA00023136"/>
    </source>
</evidence>
<dbReference type="PANTHER" id="PTHR12483">
    <property type="entry name" value="SOLUTE CARRIER FAMILY 31 COPPER TRANSPORTERS"/>
    <property type="match status" value="1"/>
</dbReference>
<name>A0A5E8C4F3_9ASCO</name>
<dbReference type="Proteomes" id="UP000398389">
    <property type="component" value="Unassembled WGS sequence"/>
</dbReference>
<reference evidence="7 8" key="1">
    <citation type="submission" date="2019-09" db="EMBL/GenBank/DDBJ databases">
        <authorList>
            <person name="Brejova B."/>
        </authorList>
    </citation>
    <scope>NUCLEOTIDE SEQUENCE [LARGE SCALE GENOMIC DNA]</scope>
</reference>
<dbReference type="OrthoDB" id="161814at2759"/>
<keyword evidence="6" id="KW-0187">Copper transport</keyword>
<evidence type="ECO:0000256" key="3">
    <source>
        <dbReference type="ARBA" id="ARBA00022692"/>
    </source>
</evidence>
<keyword evidence="6" id="KW-0406">Ion transport</keyword>
<evidence type="ECO:0000313" key="7">
    <source>
        <dbReference type="EMBL" id="VVT58694.1"/>
    </source>
</evidence>
<keyword evidence="6" id="KW-0813">Transport</keyword>
<evidence type="ECO:0000256" key="6">
    <source>
        <dbReference type="RuleBase" id="RU367022"/>
    </source>
</evidence>
<dbReference type="EMBL" id="CABVLU010000005">
    <property type="protein sequence ID" value="VVT58694.1"/>
    <property type="molecule type" value="Genomic_DNA"/>
</dbReference>
<keyword evidence="4 6" id="KW-1133">Transmembrane helix</keyword>
<sequence length="187" mass="21038">MDMDGMSMSTTSTGCDPVNFWNWVTVGSCLLASSWNVNTKGQFAGTCIGVFCFVLIIEFLDRIKREYDRYLYRQWHWTTAGGKTEEFLPSMELVLPNPIFSFSHSPAFVYYRPSIFAQVVRTGLYLVQYIGIYIVMLIAMSYNGYVIIMIFSGGLVGYFLFSADVFKPAVCEIGTESGSPLIGGFIF</sequence>
<dbReference type="Pfam" id="PF04145">
    <property type="entry name" value="Ctr"/>
    <property type="match status" value="1"/>
</dbReference>
<evidence type="ECO:0000256" key="4">
    <source>
        <dbReference type="ARBA" id="ARBA00022989"/>
    </source>
</evidence>
<dbReference type="InterPro" id="IPR007274">
    <property type="entry name" value="Cop_transporter"/>
</dbReference>